<evidence type="ECO:0000256" key="1">
    <source>
        <dbReference type="SAM" id="Phobius"/>
    </source>
</evidence>
<name>A0ABW5TTZ6_9SPHI</name>
<evidence type="ECO:0000313" key="5">
    <source>
        <dbReference type="Proteomes" id="UP001597546"/>
    </source>
</evidence>
<keyword evidence="1" id="KW-1133">Transmembrane helix</keyword>
<reference evidence="5" key="1">
    <citation type="journal article" date="2019" name="Int. J. Syst. Evol. Microbiol.">
        <title>The Global Catalogue of Microorganisms (GCM) 10K type strain sequencing project: providing services to taxonomists for standard genome sequencing and annotation.</title>
        <authorList>
            <consortium name="The Broad Institute Genomics Platform"/>
            <consortium name="The Broad Institute Genome Sequencing Center for Infectious Disease"/>
            <person name="Wu L."/>
            <person name="Ma J."/>
        </authorList>
    </citation>
    <scope>NUCLEOTIDE SEQUENCE [LARGE SCALE GENOMIC DNA]</scope>
    <source>
        <strain evidence="5">KCTC 42456</strain>
    </source>
</reference>
<accession>A0ABW5TTZ6</accession>
<dbReference type="Gene3D" id="2.60.120.1440">
    <property type="match status" value="1"/>
</dbReference>
<dbReference type="Proteomes" id="UP001597546">
    <property type="component" value="Unassembled WGS sequence"/>
</dbReference>
<keyword evidence="5" id="KW-1185">Reference proteome</keyword>
<dbReference type="EMBL" id="JBHULV010000044">
    <property type="protein sequence ID" value="MFD2732508.1"/>
    <property type="molecule type" value="Genomic_DNA"/>
</dbReference>
<dbReference type="InterPro" id="IPR012373">
    <property type="entry name" value="Ferrdict_sens_TM"/>
</dbReference>
<dbReference type="PANTHER" id="PTHR30273">
    <property type="entry name" value="PERIPLASMIC SIGNAL SENSOR AND SIGMA FACTOR ACTIVATOR FECR-RELATED"/>
    <property type="match status" value="1"/>
</dbReference>
<keyword evidence="1" id="KW-0812">Transmembrane</keyword>
<evidence type="ECO:0000259" key="3">
    <source>
        <dbReference type="Pfam" id="PF16344"/>
    </source>
</evidence>
<evidence type="ECO:0000259" key="2">
    <source>
        <dbReference type="Pfam" id="PF04773"/>
    </source>
</evidence>
<dbReference type="PANTHER" id="PTHR30273:SF2">
    <property type="entry name" value="PROTEIN FECR"/>
    <property type="match status" value="1"/>
</dbReference>
<dbReference type="Pfam" id="PF16344">
    <property type="entry name" value="FecR_C"/>
    <property type="match status" value="1"/>
</dbReference>
<sequence>MNKNRITLLYKKYLADDCTAEELNELKSLMSDNDHQEEISNLLDETWVNLTDSELIDFSESNSTAIFNKIVNSDKKENKQRFIWMKYAAAILVMLGLGASIWMYNFKENTVLPTKNTAKVIPEIKPGSNKATLTLDNGSKIDLEKQGIVVVNNKVNYSDGSLLMSAENEQGLLNQTQYLSLNTPCGGEYQVELSDGTKVWLNADSRLRYPVDFEKDKRVVELEGEAYFEVAKMSEKPFIVKTENQEVKVLGTHFNINSYGYDKGIKTTLLEGSIMVSRTLKNGGMRNPQSRMLVPGEQSYVSENLKAISVKKVNTTEAVDWKEGLFIFNDEPIQSITKRLEKWYSVKFVYDKNEDFSKVRFAGNYARSKSLNNLLNNIALTGLVQFKVEGSGKERRIMVTNY</sequence>
<feature type="domain" description="Protein FecR C-terminal" evidence="3">
    <location>
        <begin position="326"/>
        <end position="390"/>
    </location>
</feature>
<dbReference type="Gene3D" id="3.55.50.30">
    <property type="match status" value="1"/>
</dbReference>
<protein>
    <submittedName>
        <fullName evidence="4">FecR family protein</fullName>
    </submittedName>
</protein>
<evidence type="ECO:0000313" key="4">
    <source>
        <dbReference type="EMBL" id="MFD2732508.1"/>
    </source>
</evidence>
<dbReference type="InterPro" id="IPR006860">
    <property type="entry name" value="FecR"/>
</dbReference>
<feature type="transmembrane region" description="Helical" evidence="1">
    <location>
        <begin position="84"/>
        <end position="104"/>
    </location>
</feature>
<dbReference type="RefSeq" id="WP_379040195.1">
    <property type="nucleotide sequence ID" value="NZ_JBHSKW010000001.1"/>
</dbReference>
<organism evidence="4 5">
    <name type="scientific">Pedobacter alpinus</name>
    <dbReference type="NCBI Taxonomy" id="1590643"/>
    <lineage>
        <taxon>Bacteria</taxon>
        <taxon>Pseudomonadati</taxon>
        <taxon>Bacteroidota</taxon>
        <taxon>Sphingobacteriia</taxon>
        <taxon>Sphingobacteriales</taxon>
        <taxon>Sphingobacteriaceae</taxon>
        <taxon>Pedobacter</taxon>
    </lineage>
</organism>
<gene>
    <name evidence="4" type="ORF">ACFSSE_12425</name>
</gene>
<comment type="caution">
    <text evidence="4">The sequence shown here is derived from an EMBL/GenBank/DDBJ whole genome shotgun (WGS) entry which is preliminary data.</text>
</comment>
<dbReference type="Pfam" id="PF04773">
    <property type="entry name" value="FecR"/>
    <property type="match status" value="1"/>
</dbReference>
<keyword evidence="1" id="KW-0472">Membrane</keyword>
<proteinExistence type="predicted"/>
<feature type="domain" description="FecR protein" evidence="2">
    <location>
        <begin position="181"/>
        <end position="274"/>
    </location>
</feature>
<dbReference type="InterPro" id="IPR032508">
    <property type="entry name" value="FecR_C"/>
</dbReference>